<dbReference type="EMBL" id="JTDE01000875">
    <property type="protein sequence ID" value="KAF7260140.1"/>
    <property type="molecule type" value="Genomic_DNA"/>
</dbReference>
<dbReference type="PANTHER" id="PTHR13245">
    <property type="entry name" value="RRP15-LIKE PROTEIN"/>
    <property type="match status" value="1"/>
</dbReference>
<dbReference type="InterPro" id="IPR012459">
    <property type="entry name" value="Rrp15"/>
</dbReference>
<accession>A0A8S9Z3H9</accession>
<gene>
    <name evidence="3" type="ORF">EG68_02673</name>
</gene>
<organism evidence="3 4">
    <name type="scientific">Paragonimus skrjabini miyazakii</name>
    <dbReference type="NCBI Taxonomy" id="59628"/>
    <lineage>
        <taxon>Eukaryota</taxon>
        <taxon>Metazoa</taxon>
        <taxon>Spiralia</taxon>
        <taxon>Lophotrochozoa</taxon>
        <taxon>Platyhelminthes</taxon>
        <taxon>Trematoda</taxon>
        <taxon>Digenea</taxon>
        <taxon>Plagiorchiida</taxon>
        <taxon>Troglotremata</taxon>
        <taxon>Troglotrematidae</taxon>
        <taxon>Paragonimus</taxon>
    </lineage>
</organism>
<protein>
    <recommendedName>
        <fullName evidence="2">RRP15-like protein</fullName>
    </recommendedName>
</protein>
<keyword evidence="4" id="KW-1185">Reference proteome</keyword>
<dbReference type="GO" id="GO:0030687">
    <property type="term" value="C:preribosome, large subunit precursor"/>
    <property type="evidence" value="ECO:0007669"/>
    <property type="project" value="TreeGrafter"/>
</dbReference>
<evidence type="ECO:0000313" key="4">
    <source>
        <dbReference type="Proteomes" id="UP000822476"/>
    </source>
</evidence>
<reference evidence="3" key="1">
    <citation type="submission" date="2019-07" db="EMBL/GenBank/DDBJ databases">
        <title>Annotation for the trematode Paragonimus miyazaki's.</title>
        <authorList>
            <person name="Choi Y.-J."/>
        </authorList>
    </citation>
    <scope>NUCLEOTIDE SEQUENCE</scope>
    <source>
        <strain evidence="3">Japan</strain>
    </source>
</reference>
<evidence type="ECO:0000313" key="3">
    <source>
        <dbReference type="EMBL" id="KAF7260140.1"/>
    </source>
</evidence>
<dbReference type="GO" id="GO:0000460">
    <property type="term" value="P:maturation of 5.8S rRNA"/>
    <property type="evidence" value="ECO:0007669"/>
    <property type="project" value="TreeGrafter"/>
</dbReference>
<dbReference type="Proteomes" id="UP000822476">
    <property type="component" value="Unassembled WGS sequence"/>
</dbReference>
<dbReference type="AlphaFoldDB" id="A0A8S9Z3H9"/>
<evidence type="ECO:0000256" key="1">
    <source>
        <dbReference type="ARBA" id="ARBA00007462"/>
    </source>
</evidence>
<sequence>MMNYGVLADVVQKILVESIPIGKHPILALAKTDRQRQQARELRLQETENSTVEARTVSSAERRRWLREAYKVPLAAAGIKQKIFCSTNSLNEQRLGSKDEVEWEHARERRLRLQATRGVIALFNSVRQHQSVLATQLNNNDLLETQKERILTQVTTSDFLDRLSAGLPKQKCVQAISTLDTTKPECSTQLSPHPVSQIKQKRTLRTTFGVKAKKKAKS</sequence>
<proteinExistence type="inferred from homology"/>
<dbReference type="Pfam" id="PF07890">
    <property type="entry name" value="Rrp15p"/>
    <property type="match status" value="1"/>
</dbReference>
<dbReference type="OrthoDB" id="20949at2759"/>
<comment type="similarity">
    <text evidence="1">Belongs to the RRP15 family.</text>
</comment>
<evidence type="ECO:0000256" key="2">
    <source>
        <dbReference type="ARBA" id="ARBA00017475"/>
    </source>
</evidence>
<comment type="caution">
    <text evidence="3">The sequence shown here is derived from an EMBL/GenBank/DDBJ whole genome shotgun (WGS) entry which is preliminary data.</text>
</comment>
<dbReference type="GO" id="GO:0000470">
    <property type="term" value="P:maturation of LSU-rRNA"/>
    <property type="evidence" value="ECO:0007669"/>
    <property type="project" value="TreeGrafter"/>
</dbReference>
<name>A0A8S9Z3H9_9TREM</name>
<dbReference type="PANTHER" id="PTHR13245:SF14">
    <property type="entry name" value="RRP15-LIKE PROTEIN"/>
    <property type="match status" value="1"/>
</dbReference>